<dbReference type="CDD" id="cd00303">
    <property type="entry name" value="retropepsin_like"/>
    <property type="match status" value="1"/>
</dbReference>
<evidence type="ECO:0000256" key="9">
    <source>
        <dbReference type="ARBA" id="ARBA00022842"/>
    </source>
</evidence>
<keyword evidence="4" id="KW-0548">Nucleotidyltransferase</keyword>
<dbReference type="FunFam" id="3.30.70.270:FF:000020">
    <property type="entry name" value="Transposon Tf2-6 polyprotein-like Protein"/>
    <property type="match status" value="1"/>
</dbReference>
<evidence type="ECO:0000256" key="12">
    <source>
        <dbReference type="ARBA" id="ARBA00022918"/>
    </source>
</evidence>
<evidence type="ECO:0000313" key="17">
    <source>
        <dbReference type="Proteomes" id="UP000887563"/>
    </source>
</evidence>
<keyword evidence="12" id="KW-0695">RNA-directed DNA polymerase</keyword>
<organism evidence="17 18">
    <name type="scientific">Meloidogyne incognita</name>
    <name type="common">Southern root-knot nematode worm</name>
    <name type="synonym">Oxyuris incognita</name>
    <dbReference type="NCBI Taxonomy" id="6306"/>
    <lineage>
        <taxon>Eukaryota</taxon>
        <taxon>Metazoa</taxon>
        <taxon>Ecdysozoa</taxon>
        <taxon>Nematoda</taxon>
        <taxon>Chromadorea</taxon>
        <taxon>Rhabditida</taxon>
        <taxon>Tylenchina</taxon>
        <taxon>Tylenchomorpha</taxon>
        <taxon>Tylenchoidea</taxon>
        <taxon>Meloidogynidae</taxon>
        <taxon>Meloidogyninae</taxon>
        <taxon>Meloidogyne</taxon>
        <taxon>Meloidogyne incognita group</taxon>
    </lineage>
</organism>
<dbReference type="CDD" id="cd01647">
    <property type="entry name" value="RT_LTR"/>
    <property type="match status" value="1"/>
</dbReference>
<feature type="region of interest" description="Disordered" evidence="14">
    <location>
        <begin position="2414"/>
        <end position="2473"/>
    </location>
</feature>
<keyword evidence="11" id="KW-0229">DNA integration</keyword>
<dbReference type="InterPro" id="IPR036875">
    <property type="entry name" value="Znf_CCHC_sf"/>
</dbReference>
<dbReference type="InterPro" id="IPR041577">
    <property type="entry name" value="RT_RNaseH_2"/>
</dbReference>
<dbReference type="InterPro" id="IPR050951">
    <property type="entry name" value="Retrovirus_Pol_polyprotein"/>
</dbReference>
<dbReference type="InterPro" id="IPR001584">
    <property type="entry name" value="Integrase_cat-core"/>
</dbReference>
<evidence type="ECO:0000259" key="15">
    <source>
        <dbReference type="PROSITE" id="PS50878"/>
    </source>
</evidence>
<dbReference type="Pfam" id="PF13975">
    <property type="entry name" value="gag-asp_proteas"/>
    <property type="match status" value="1"/>
</dbReference>
<evidence type="ECO:0000256" key="6">
    <source>
        <dbReference type="ARBA" id="ARBA00022750"/>
    </source>
</evidence>
<dbReference type="PROSITE" id="PS50878">
    <property type="entry name" value="RT_POL"/>
    <property type="match status" value="1"/>
</dbReference>
<feature type="domain" description="Integrase catalytic" evidence="16">
    <location>
        <begin position="2101"/>
        <end position="2264"/>
    </location>
</feature>
<keyword evidence="13" id="KW-0511">Multifunctional enzyme</keyword>
<dbReference type="InterPro" id="IPR000477">
    <property type="entry name" value="RT_dom"/>
</dbReference>
<evidence type="ECO:0000256" key="8">
    <source>
        <dbReference type="ARBA" id="ARBA00022801"/>
    </source>
</evidence>
<feature type="compositionally biased region" description="Basic and acidic residues" evidence="14">
    <location>
        <begin position="115"/>
        <end position="124"/>
    </location>
</feature>
<keyword evidence="5" id="KW-0540">Nuclease</keyword>
<dbReference type="PANTHER" id="PTHR37984:SF5">
    <property type="entry name" value="PROTEIN NYNRIN-LIKE"/>
    <property type="match status" value="1"/>
</dbReference>
<evidence type="ECO:0000256" key="1">
    <source>
        <dbReference type="ARBA" id="ARBA00012493"/>
    </source>
</evidence>
<dbReference type="InterPro" id="IPR041588">
    <property type="entry name" value="Integrase_H2C2"/>
</dbReference>
<feature type="region of interest" description="Disordered" evidence="14">
    <location>
        <begin position="115"/>
        <end position="141"/>
    </location>
</feature>
<feature type="compositionally biased region" description="Polar residues" evidence="14">
    <location>
        <begin position="500"/>
        <end position="514"/>
    </location>
</feature>
<keyword evidence="3" id="KW-0808">Transferase</keyword>
<dbReference type="GO" id="GO:0004190">
    <property type="term" value="F:aspartic-type endopeptidase activity"/>
    <property type="evidence" value="ECO:0007669"/>
    <property type="project" value="UniProtKB-KW"/>
</dbReference>
<keyword evidence="17" id="KW-1185">Reference proteome</keyword>
<feature type="region of interest" description="Disordered" evidence="14">
    <location>
        <begin position="383"/>
        <end position="403"/>
    </location>
</feature>
<dbReference type="PROSITE" id="PS00141">
    <property type="entry name" value="ASP_PROTEASE"/>
    <property type="match status" value="1"/>
</dbReference>
<dbReference type="GO" id="GO:0004519">
    <property type="term" value="F:endonuclease activity"/>
    <property type="evidence" value="ECO:0007669"/>
    <property type="project" value="UniProtKB-KW"/>
</dbReference>
<dbReference type="InterPro" id="IPR043502">
    <property type="entry name" value="DNA/RNA_pol_sf"/>
</dbReference>
<dbReference type="Gene3D" id="3.10.10.10">
    <property type="entry name" value="HIV Type 1 Reverse Transcriptase, subunit A, domain 1"/>
    <property type="match status" value="1"/>
</dbReference>
<dbReference type="GO" id="GO:0008270">
    <property type="term" value="F:zinc ion binding"/>
    <property type="evidence" value="ECO:0007669"/>
    <property type="project" value="InterPro"/>
</dbReference>
<dbReference type="PANTHER" id="PTHR37984">
    <property type="entry name" value="PROTEIN CBG26694"/>
    <property type="match status" value="1"/>
</dbReference>
<evidence type="ECO:0000256" key="13">
    <source>
        <dbReference type="ARBA" id="ARBA00023268"/>
    </source>
</evidence>
<dbReference type="InterPro" id="IPR036397">
    <property type="entry name" value="RNaseH_sf"/>
</dbReference>
<dbReference type="Gene3D" id="3.30.420.10">
    <property type="entry name" value="Ribonuclease H-like superfamily/Ribonuclease H"/>
    <property type="match status" value="1"/>
</dbReference>
<dbReference type="InterPro" id="IPR001969">
    <property type="entry name" value="Aspartic_peptidase_AS"/>
</dbReference>
<dbReference type="Gene3D" id="3.30.70.270">
    <property type="match status" value="2"/>
</dbReference>
<evidence type="ECO:0000256" key="10">
    <source>
        <dbReference type="ARBA" id="ARBA00022884"/>
    </source>
</evidence>
<keyword evidence="7" id="KW-0255">Endonuclease</keyword>
<evidence type="ECO:0000256" key="14">
    <source>
        <dbReference type="SAM" id="MobiDB-lite"/>
    </source>
</evidence>
<dbReference type="SUPFAM" id="SSF50630">
    <property type="entry name" value="Acid proteases"/>
    <property type="match status" value="1"/>
</dbReference>
<evidence type="ECO:0000256" key="2">
    <source>
        <dbReference type="ARBA" id="ARBA00022670"/>
    </source>
</evidence>
<dbReference type="GO" id="GO:0015074">
    <property type="term" value="P:DNA integration"/>
    <property type="evidence" value="ECO:0007669"/>
    <property type="project" value="UniProtKB-KW"/>
</dbReference>
<dbReference type="InterPro" id="IPR043128">
    <property type="entry name" value="Rev_trsase/Diguanyl_cyclase"/>
</dbReference>
<accession>A0A914KZ88</accession>
<dbReference type="Gene3D" id="1.10.340.70">
    <property type="match status" value="1"/>
</dbReference>
<dbReference type="Pfam" id="PF17919">
    <property type="entry name" value="RT_RNaseH_2"/>
    <property type="match status" value="1"/>
</dbReference>
<evidence type="ECO:0000259" key="16">
    <source>
        <dbReference type="PROSITE" id="PS50994"/>
    </source>
</evidence>
<feature type="compositionally biased region" description="Polar residues" evidence="14">
    <location>
        <begin position="128"/>
        <end position="141"/>
    </location>
</feature>
<keyword evidence="6" id="KW-0064">Aspartyl protease</keyword>
<evidence type="ECO:0000256" key="7">
    <source>
        <dbReference type="ARBA" id="ARBA00022759"/>
    </source>
</evidence>
<dbReference type="GO" id="GO:0042575">
    <property type="term" value="C:DNA polymerase complex"/>
    <property type="evidence" value="ECO:0007669"/>
    <property type="project" value="UniProtKB-ARBA"/>
</dbReference>
<feature type="compositionally biased region" description="Low complexity" evidence="14">
    <location>
        <begin position="7"/>
        <end position="29"/>
    </location>
</feature>
<dbReference type="Pfam" id="PF17921">
    <property type="entry name" value="Integrase_H2C2"/>
    <property type="match status" value="1"/>
</dbReference>
<dbReference type="Pfam" id="PF00078">
    <property type="entry name" value="RVT_1"/>
    <property type="match status" value="1"/>
</dbReference>
<dbReference type="InterPro" id="IPR021109">
    <property type="entry name" value="Peptidase_aspartic_dom_sf"/>
</dbReference>
<feature type="domain" description="Reverse transcriptase" evidence="15">
    <location>
        <begin position="1524"/>
        <end position="1704"/>
    </location>
</feature>
<dbReference type="SUPFAM" id="SSF53098">
    <property type="entry name" value="Ribonuclease H-like"/>
    <property type="match status" value="1"/>
</dbReference>
<feature type="compositionally biased region" description="Basic and acidic residues" evidence="14">
    <location>
        <begin position="2430"/>
        <end position="2452"/>
    </location>
</feature>
<dbReference type="FunFam" id="1.10.340.70:FF:000001">
    <property type="entry name" value="Retrovirus-related Pol polyprotein from transposon gypsy-like Protein"/>
    <property type="match status" value="1"/>
</dbReference>
<dbReference type="Gene3D" id="2.40.70.10">
    <property type="entry name" value="Acid Proteases"/>
    <property type="match status" value="1"/>
</dbReference>
<evidence type="ECO:0000256" key="5">
    <source>
        <dbReference type="ARBA" id="ARBA00022722"/>
    </source>
</evidence>
<dbReference type="SUPFAM" id="SSF57756">
    <property type="entry name" value="Retrovirus zinc finger-like domains"/>
    <property type="match status" value="1"/>
</dbReference>
<dbReference type="WBParaSite" id="Minc3s00188g07116">
    <property type="protein sequence ID" value="Minc3s00188g07116"/>
    <property type="gene ID" value="Minc3s00188g07116"/>
</dbReference>
<keyword evidence="2" id="KW-0645">Protease</keyword>
<protein>
    <recommendedName>
        <fullName evidence="1">RNA-directed DNA polymerase</fullName>
        <ecNumber evidence="1">2.7.7.49</ecNumber>
    </recommendedName>
</protein>
<keyword evidence="10" id="KW-0694">RNA-binding</keyword>
<feature type="region of interest" description="Disordered" evidence="14">
    <location>
        <begin position="1"/>
        <end position="30"/>
    </location>
</feature>
<keyword evidence="9" id="KW-0460">Magnesium</keyword>
<proteinExistence type="predicted"/>
<dbReference type="Pfam" id="PF00665">
    <property type="entry name" value="rve"/>
    <property type="match status" value="1"/>
</dbReference>
<dbReference type="InterPro" id="IPR012337">
    <property type="entry name" value="RNaseH-like_sf"/>
</dbReference>
<dbReference type="Proteomes" id="UP000887563">
    <property type="component" value="Unplaced"/>
</dbReference>
<evidence type="ECO:0000313" key="18">
    <source>
        <dbReference type="WBParaSite" id="Minc3s00188g07116"/>
    </source>
</evidence>
<sequence>MQPPNIASASAQANQLSASASTNQTTSSAPAEDISISVVDKLLMSGKIPTNQAKISDLEKVHSDTIRLEEGFNRSLRVINRKVNQNSTNVSKLADEVNNGFATLGAQIESCAERIESRSKEKSRSLSPINTSFRRKPQSSPINQIISFSGEKSSNNSSNNDKKDQISEHTVNMLHHEGIPPLEIYSEDNLVTFDKWSKKFLERIKVFGAKFSEEEKLNRLSLFLEDTPKQILEKINPADRTTCQEAIKAIRKELDSPQRRVLSRQALSFCRQHENETVKDFLSRFRPIALATATDYEGPALERHLCELLLERLKPSISFYMKLLNFTQTGRSFEQLCMDAREVEIMLPGVSGTTPMPQAYPELNAMQQLQSSYMIQPGKFQSLNHTNPNREQPRNGWRYNSTGYSRNQNNFRNFQRNDRRGQSIGTPFNERRWNNRPVCNYCQKVGHFASTCRTRMAEYVDKQKGNSNMTQSSSNQRYEERYSDTILKEILTGIRNLQAGSQDKTGTSQQNLNSIEIGDHNQEKVKENSVISNRDQSKIKISSWESKSLGPKLFPMLMIIALIASSSATFSVPTPRMPMICQMEKQSTLWTLLTHCPSLINNVSHTPIPQTRSIYILNDLEYSTEGWACRIIKKSVRKFTSLSNVPVTEPIGSEMLGVSKNECARMIKEKRCSLGLMIKENEVWTTQNKLDISPKMWLLGSFWWTEVSTQNCLLFNVQINSHWGEPVIRTPLGGTTNCSYSQGNCILNDKTVLEWVPNKDQFCRYIKFWEFEGKLLDNTWLSDDAQLALHFSKPPHKVKDCGNDLEISEQGFATSIKATRHKRSLNEDKLGIVTSPQLAAELTYLDTQLAETLTFTFTHSLKAVCDHLEEVKRWALNSLVSNPIGLARIIFGNDYVVAKREGSSLLRIWPCIKINEDEFSFVPTHLSECFELIPIQLTTEKQKHLAFLDPTTMIIQPTSRKAPCSQFQRITLELDNNVIEIDQITGEVTKLHPRALKTKELRAFDIPEIKAHSFHQLILVNLTDLNTHTFMTNLIKVSELSYRLENKDMVITKTLSEQWKEAGDSLTKEIIGDYTWAWKIIVTIFISILTLDLAIRWGLKILEVYLGEGQLGRMLFRRATPTGNKVQKFVEQSPQKEKANEVKPEPKSWIPKVSRFPSPDTSQEVINMLTVDPLPKFRASASNNQINFTYPSTAVTRIKINNQPINCLVDTGASISIAPLSIAKFLNANIEPTSISITSASGHEISANAQMQVLLDLGGHIQTAKINLVEDKQLLEKRNYQIILGCDLLKTLPNVTFDFTNRKIWIGDKYLNLGAENLPLVTDVRVATLEPTTIPPGSNKIINAKIETTFNFENAISHSLDERLIEDNLGLISTVFNASDKIASLLITNPTNAPKHICKGMHIAYVNELKESKEGPWLTETDKLRPSQPSIIHDIENLVNSLDIDPNFVIDFSKSSVKGYDLMRLKELCEEFSDIFSKSQYDLGSCLVGEHDIITTTEEPISTRPHRVPFKYQDEFHDHIDKLLRSGVMIKSDTPWVSNIVLVQKKDGGLRPCIDFRKLNEITVPDHFPLPRFETIMEKVGSCNFYSLLDLSSGYLQIRLTERASRKCGLITENEIYQMTHMPFGLKNATSAFARVMAHVISGLEDSVIAYVDDFLVFTKDPEFDNHLKALRQVFDRLRKYYLKVSPKKCILASTQMNFLGHTINSSGYSPSLSKVETITNLPAPTNLKEVRHYVGMASFFRKHIPNFSMIVEPLTRLTRKETTFKWEEEQQKAFEKVKKILSSEPVLVFPDYNKPFHVFTDASQTGQGGALMQKDSEKNIFKAIAYCSRTLSNSERKWPPVQIELGAIIYALRQFRPFIYMTEVELHTDHKPLAYLMEKAEAHPNLARWLIELQNYNIKIVHVSGKENLLADALSRNSAHAGKENENNEELQDIAEFPVCLNLQEKEILNIEDHIPRVTLKRQDGQRYAIDIKSEQADDLESSTFIQFITSGEIPKEIPPLEQENFTIVAANLEMSNGILYQRAQGLKPRLFIPASLRALIFDSFHSSQLGGGHMDLKKTLKKSRKYYWPRMHSDILRWTRNCITCQLRHSPNPPYRAEMHMVPSNTLFAKVGLDLAGPFPTTQKGNKHLMNIICWFTKYVIAIPVPDTKAITLARAFLANCYLKFGGCIELITDNASAFTSEFFRDFCSMLYINKSYATPHWSQGNSVTERSFRTFHNIISKYISKDQPDFDELIDYASFCYNTSIHSSTGETPFFLMFGRDPIFCIDQILDPSINSMATNDISEFKQKLVTSLRKAWEIAADENKKAQLKSKEQYDKLLRNPTITVGDRVLLRNYAGRVGTSKKFHMPWKGIFRAIKIESPHVTITSCNSPNAPTRIVHINQLKKCFEELTPACTSPNLLDEEIESLNKAENERKEKEQVTSQGSENSEKVKEKDTREPSPDKNKEKTLPTRQKGYNLRVNPKPRKLSID</sequence>
<name>A0A914KZ88_MELIC</name>
<feature type="region of interest" description="Disordered" evidence="14">
    <location>
        <begin position="500"/>
        <end position="520"/>
    </location>
</feature>
<evidence type="ECO:0000256" key="4">
    <source>
        <dbReference type="ARBA" id="ARBA00022695"/>
    </source>
</evidence>
<keyword evidence="8" id="KW-0378">Hydrolase</keyword>
<evidence type="ECO:0000256" key="11">
    <source>
        <dbReference type="ARBA" id="ARBA00022908"/>
    </source>
</evidence>
<dbReference type="GO" id="GO:0003723">
    <property type="term" value="F:RNA binding"/>
    <property type="evidence" value="ECO:0007669"/>
    <property type="project" value="UniProtKB-KW"/>
</dbReference>
<dbReference type="SUPFAM" id="SSF56672">
    <property type="entry name" value="DNA/RNA polymerases"/>
    <property type="match status" value="1"/>
</dbReference>
<dbReference type="EC" id="2.7.7.49" evidence="1"/>
<evidence type="ECO:0000256" key="3">
    <source>
        <dbReference type="ARBA" id="ARBA00022679"/>
    </source>
</evidence>
<dbReference type="GO" id="GO:0003964">
    <property type="term" value="F:RNA-directed DNA polymerase activity"/>
    <property type="evidence" value="ECO:0007669"/>
    <property type="project" value="UniProtKB-KW"/>
</dbReference>
<dbReference type="GO" id="GO:0006508">
    <property type="term" value="P:proteolysis"/>
    <property type="evidence" value="ECO:0007669"/>
    <property type="project" value="UniProtKB-KW"/>
</dbReference>
<dbReference type="CDD" id="cd09274">
    <property type="entry name" value="RNase_HI_RT_Ty3"/>
    <property type="match status" value="1"/>
</dbReference>
<dbReference type="PROSITE" id="PS50994">
    <property type="entry name" value="INTEGRASE"/>
    <property type="match status" value="1"/>
</dbReference>
<reference evidence="18" key="1">
    <citation type="submission" date="2022-11" db="UniProtKB">
        <authorList>
            <consortium name="WormBaseParasite"/>
        </authorList>
    </citation>
    <scope>IDENTIFICATION</scope>
</reference>